<comment type="caution">
    <text evidence="1">The sequence shown here is derived from an EMBL/GenBank/DDBJ whole genome shotgun (WGS) entry which is preliminary data.</text>
</comment>
<accession>A0AAV5B0P8</accession>
<name>A0AAV5B0P8_9FLAO</name>
<evidence type="ECO:0000313" key="1">
    <source>
        <dbReference type="EMBL" id="GJM51595.1"/>
    </source>
</evidence>
<sequence>MLRKRNWIRIWEEINDSFDFIGSQVLGGWNKSIFSYHSKVDKYTFFDERNLNISNSTFNSFRNKTKIGKDFHIKGIRLIKESNHFVKTIKINSNEVIYK</sequence>
<protein>
    <submittedName>
        <fullName evidence="1">Uncharacterized protein</fullName>
    </submittedName>
</protein>
<dbReference type="AlphaFoldDB" id="A0AAV5B0P8"/>
<dbReference type="EMBL" id="BQKA01000072">
    <property type="protein sequence ID" value="GJM51595.1"/>
    <property type="molecule type" value="Genomic_DNA"/>
</dbReference>
<dbReference type="Proteomes" id="UP001207736">
    <property type="component" value="Unassembled WGS sequence"/>
</dbReference>
<proteinExistence type="predicted"/>
<evidence type="ECO:0000313" key="2">
    <source>
        <dbReference type="Proteomes" id="UP001207736"/>
    </source>
</evidence>
<organism evidence="1 2">
    <name type="scientific">Capnocytophaga catalasegens</name>
    <dbReference type="NCBI Taxonomy" id="1004260"/>
    <lineage>
        <taxon>Bacteria</taxon>
        <taxon>Pseudomonadati</taxon>
        <taxon>Bacteroidota</taxon>
        <taxon>Flavobacteriia</taxon>
        <taxon>Flavobacteriales</taxon>
        <taxon>Flavobacteriaceae</taxon>
        <taxon>Capnocytophaga</taxon>
    </lineage>
</organism>
<gene>
    <name evidence="1" type="ORF">RCZ15_25680</name>
</gene>
<reference evidence="1" key="1">
    <citation type="submission" date="2021-11" db="EMBL/GenBank/DDBJ databases">
        <title>Draft genome sequence of Capnocytophaga sp. strain KC07075 isolated from cat oral cavity.</title>
        <authorList>
            <person name="Suzuki M."/>
            <person name="Imaoka K."/>
            <person name="Kimura M."/>
            <person name="Morikawa S."/>
            <person name="Maeda K."/>
        </authorList>
    </citation>
    <scope>NUCLEOTIDE SEQUENCE</scope>
    <source>
        <strain evidence="1">KC07075</strain>
    </source>
</reference>